<keyword evidence="3" id="KW-1185">Reference proteome</keyword>
<dbReference type="InterPro" id="IPR000835">
    <property type="entry name" value="HTH_MarR-typ"/>
</dbReference>
<dbReference type="PANTHER" id="PTHR33164">
    <property type="entry name" value="TRANSCRIPTIONAL REGULATOR, MARR FAMILY"/>
    <property type="match status" value="1"/>
</dbReference>
<feature type="domain" description="HTH marR-type" evidence="1">
    <location>
        <begin position="1"/>
        <end position="136"/>
    </location>
</feature>
<sequence length="136" mass="15826">MTSTKLKKSDFAALSEFRYQMRRFERFSEDVVQAQGITPLQYLLLLHLKGYPERDWATVGELAERLQAKHHGVVALITRCEAMELVARRHSVEDRRRVEVHLLPKGETILAQLAEQHRIELLSLQGIFTIPNIRHE</sequence>
<protein>
    <submittedName>
        <fullName evidence="2">MarR family transcriptional regulator</fullName>
    </submittedName>
</protein>
<evidence type="ECO:0000313" key="2">
    <source>
        <dbReference type="EMBL" id="MRW91393.1"/>
    </source>
</evidence>
<dbReference type="Pfam" id="PF12802">
    <property type="entry name" value="MarR_2"/>
    <property type="match status" value="1"/>
</dbReference>
<dbReference type="AlphaFoldDB" id="A0A6I2L0L5"/>
<dbReference type="PROSITE" id="PS50995">
    <property type="entry name" value="HTH_MARR_2"/>
    <property type="match status" value="1"/>
</dbReference>
<proteinExistence type="predicted"/>
<accession>A0A6I2L0L5</accession>
<dbReference type="RefSeq" id="WP_154377736.1">
    <property type="nucleotide sequence ID" value="NZ_WKJK01000007.1"/>
</dbReference>
<evidence type="ECO:0000313" key="3">
    <source>
        <dbReference type="Proteomes" id="UP000433309"/>
    </source>
</evidence>
<dbReference type="Gene3D" id="1.10.10.10">
    <property type="entry name" value="Winged helix-like DNA-binding domain superfamily/Winged helix DNA-binding domain"/>
    <property type="match status" value="1"/>
</dbReference>
<comment type="caution">
    <text evidence="2">The sequence shown here is derived from an EMBL/GenBank/DDBJ whole genome shotgun (WGS) entry which is preliminary data.</text>
</comment>
<dbReference type="InterPro" id="IPR036390">
    <property type="entry name" value="WH_DNA-bd_sf"/>
</dbReference>
<dbReference type="GO" id="GO:0003700">
    <property type="term" value="F:DNA-binding transcription factor activity"/>
    <property type="evidence" value="ECO:0007669"/>
    <property type="project" value="InterPro"/>
</dbReference>
<dbReference type="InterPro" id="IPR039422">
    <property type="entry name" value="MarR/SlyA-like"/>
</dbReference>
<dbReference type="SUPFAM" id="SSF46785">
    <property type="entry name" value="Winged helix' DNA-binding domain"/>
    <property type="match status" value="1"/>
</dbReference>
<name>A0A6I2L0L5_9BURK</name>
<organism evidence="2 3">
    <name type="scientific">Duganella guangzhouensis</name>
    <dbReference type="NCBI Taxonomy" id="2666084"/>
    <lineage>
        <taxon>Bacteria</taxon>
        <taxon>Pseudomonadati</taxon>
        <taxon>Pseudomonadota</taxon>
        <taxon>Betaproteobacteria</taxon>
        <taxon>Burkholderiales</taxon>
        <taxon>Oxalobacteraceae</taxon>
        <taxon>Telluria group</taxon>
        <taxon>Duganella</taxon>
    </lineage>
</organism>
<evidence type="ECO:0000259" key="1">
    <source>
        <dbReference type="PROSITE" id="PS50995"/>
    </source>
</evidence>
<dbReference type="InterPro" id="IPR036388">
    <property type="entry name" value="WH-like_DNA-bd_sf"/>
</dbReference>
<dbReference type="EMBL" id="WKJK01000007">
    <property type="protein sequence ID" value="MRW91393.1"/>
    <property type="molecule type" value="Genomic_DNA"/>
</dbReference>
<dbReference type="Proteomes" id="UP000433309">
    <property type="component" value="Unassembled WGS sequence"/>
</dbReference>
<dbReference type="PANTHER" id="PTHR33164:SF43">
    <property type="entry name" value="HTH-TYPE TRANSCRIPTIONAL REPRESSOR YETL"/>
    <property type="match status" value="1"/>
</dbReference>
<reference evidence="2 3" key="1">
    <citation type="submission" date="2019-11" db="EMBL/GenBank/DDBJ databases">
        <title>Novel species isolated from a subtropical stream in China.</title>
        <authorList>
            <person name="Lu H."/>
        </authorList>
    </citation>
    <scope>NUCLEOTIDE SEQUENCE [LARGE SCALE GENOMIC DNA]</scope>
    <source>
        <strain evidence="2 3">FT80W</strain>
    </source>
</reference>
<dbReference type="GO" id="GO:0006950">
    <property type="term" value="P:response to stress"/>
    <property type="evidence" value="ECO:0007669"/>
    <property type="project" value="TreeGrafter"/>
</dbReference>
<gene>
    <name evidence="2" type="ORF">GJ699_15480</name>
</gene>
<dbReference type="SMART" id="SM00347">
    <property type="entry name" value="HTH_MARR"/>
    <property type="match status" value="1"/>
</dbReference>